<sequence>MEEPDEPFSYHHDVIEVSKRMTRGSDELIRYNATTAFHNYKYQGKRPADLRKQRAGTLTVNLFQRFYTTIVCGAKATRLQDDQTYAIYSEPRALLSFFNGGGTEIPHLGLRLRLEVQTPKRCTAVPSIH</sequence>
<name>A0A101MD79_PENFR</name>
<accession>A0A101MD79</accession>
<keyword evidence="2" id="KW-1185">Reference proteome</keyword>
<dbReference type="AlphaFoldDB" id="A0A101MD79"/>
<dbReference type="STRING" id="48697.A0A101MD79"/>
<evidence type="ECO:0000313" key="1">
    <source>
        <dbReference type="EMBL" id="KUM58407.1"/>
    </source>
</evidence>
<comment type="caution">
    <text evidence="1">The sequence shown here is derived from an EMBL/GenBank/DDBJ whole genome shotgun (WGS) entry which is preliminary data.</text>
</comment>
<dbReference type="EMBL" id="LLXE01000286">
    <property type="protein sequence ID" value="KUM58407.1"/>
    <property type="molecule type" value="Genomic_DNA"/>
</dbReference>
<protein>
    <submittedName>
        <fullName evidence="1">Uncharacterized protein</fullName>
    </submittedName>
</protein>
<proteinExistence type="predicted"/>
<gene>
    <name evidence="1" type="ORF">ACN42_g8754</name>
</gene>
<reference evidence="1 2" key="1">
    <citation type="submission" date="2015-10" db="EMBL/GenBank/DDBJ databases">
        <title>Genome sequencing of Penicillium freii.</title>
        <authorList>
            <person name="Nguyen H.D."/>
            <person name="Visagie C.M."/>
            <person name="Seifert K.A."/>
        </authorList>
    </citation>
    <scope>NUCLEOTIDE SEQUENCE [LARGE SCALE GENOMIC DNA]</scope>
    <source>
        <strain evidence="1 2">DAOM 242723</strain>
    </source>
</reference>
<organism evidence="1 2">
    <name type="scientific">Penicillium freii</name>
    <dbReference type="NCBI Taxonomy" id="48697"/>
    <lineage>
        <taxon>Eukaryota</taxon>
        <taxon>Fungi</taxon>
        <taxon>Dikarya</taxon>
        <taxon>Ascomycota</taxon>
        <taxon>Pezizomycotina</taxon>
        <taxon>Eurotiomycetes</taxon>
        <taxon>Eurotiomycetidae</taxon>
        <taxon>Eurotiales</taxon>
        <taxon>Aspergillaceae</taxon>
        <taxon>Penicillium</taxon>
    </lineage>
</organism>
<dbReference type="Proteomes" id="UP000055045">
    <property type="component" value="Unassembled WGS sequence"/>
</dbReference>
<evidence type="ECO:0000313" key="2">
    <source>
        <dbReference type="Proteomes" id="UP000055045"/>
    </source>
</evidence>